<feature type="compositionally biased region" description="Low complexity" evidence="1">
    <location>
        <begin position="410"/>
        <end position="431"/>
    </location>
</feature>
<feature type="compositionally biased region" description="Basic and acidic residues" evidence="1">
    <location>
        <begin position="147"/>
        <end position="163"/>
    </location>
</feature>
<feature type="domain" description="Zn(2)-C6 fungal-type" evidence="2">
    <location>
        <begin position="370"/>
        <end position="401"/>
    </location>
</feature>
<organism evidence="3 4">
    <name type="scientific">Moesziomyces aphidis</name>
    <name type="common">Pseudozyma aphidis</name>
    <dbReference type="NCBI Taxonomy" id="84754"/>
    <lineage>
        <taxon>Eukaryota</taxon>
        <taxon>Fungi</taxon>
        <taxon>Dikarya</taxon>
        <taxon>Basidiomycota</taxon>
        <taxon>Ustilaginomycotina</taxon>
        <taxon>Ustilaginomycetes</taxon>
        <taxon>Ustilaginales</taxon>
        <taxon>Ustilaginaceae</taxon>
        <taxon>Moesziomyces</taxon>
    </lineage>
</organism>
<dbReference type="SMART" id="SM00066">
    <property type="entry name" value="GAL4"/>
    <property type="match status" value="1"/>
</dbReference>
<dbReference type="PROSITE" id="PS00463">
    <property type="entry name" value="ZN2_CY6_FUNGAL_1"/>
    <property type="match status" value="1"/>
</dbReference>
<dbReference type="CDD" id="cd00067">
    <property type="entry name" value="GAL4"/>
    <property type="match status" value="1"/>
</dbReference>
<dbReference type="SUPFAM" id="SSF57701">
    <property type="entry name" value="Zn2/Cys6 DNA-binding domain"/>
    <property type="match status" value="1"/>
</dbReference>
<dbReference type="PROSITE" id="PS50048">
    <property type="entry name" value="ZN2_CY6_FUNGAL_2"/>
    <property type="match status" value="1"/>
</dbReference>
<dbReference type="PANTHER" id="PTHR31986:SF7">
    <property type="entry name" value="REGULATOR OF DRUG SENSITIVITY 2"/>
    <property type="match status" value="1"/>
</dbReference>
<dbReference type="PANTHER" id="PTHR31986">
    <property type="entry name" value="REGULATOR OF DRUG SENSITIVITY 2"/>
    <property type="match status" value="1"/>
</dbReference>
<feature type="compositionally biased region" description="Basic and acidic residues" evidence="1">
    <location>
        <begin position="517"/>
        <end position="536"/>
    </location>
</feature>
<evidence type="ECO:0000313" key="3">
    <source>
        <dbReference type="EMBL" id="ETS65380.1"/>
    </source>
</evidence>
<dbReference type="GO" id="GO:0000977">
    <property type="term" value="F:RNA polymerase II transcription regulatory region sequence-specific DNA binding"/>
    <property type="evidence" value="ECO:0007669"/>
    <property type="project" value="TreeGrafter"/>
</dbReference>
<feature type="compositionally biased region" description="Basic and acidic residues" evidence="1">
    <location>
        <begin position="116"/>
        <end position="140"/>
    </location>
</feature>
<dbReference type="InterPro" id="IPR053045">
    <property type="entry name" value="Zinc_cluster_trans_reg"/>
</dbReference>
<name>W3VV57_MOEAP</name>
<dbReference type="InterPro" id="IPR036864">
    <property type="entry name" value="Zn2-C6_fun-type_DNA-bd_sf"/>
</dbReference>
<feature type="compositionally biased region" description="Low complexity" evidence="1">
    <location>
        <begin position="267"/>
        <end position="307"/>
    </location>
</feature>
<proteinExistence type="predicted"/>
<dbReference type="EMBL" id="AWNI01000001">
    <property type="protein sequence ID" value="ETS65380.1"/>
    <property type="molecule type" value="Genomic_DNA"/>
</dbReference>
<evidence type="ECO:0000259" key="2">
    <source>
        <dbReference type="PROSITE" id="PS50048"/>
    </source>
</evidence>
<dbReference type="HOGENOM" id="CLU_007772_0_0_1"/>
<dbReference type="Gene3D" id="4.10.240.10">
    <property type="entry name" value="Zn(2)-C6 fungal-type DNA-binding domain"/>
    <property type="match status" value="1"/>
</dbReference>
<comment type="caution">
    <text evidence="3">The sequence shown here is derived from an EMBL/GenBank/DDBJ whole genome shotgun (WGS) entry which is preliminary data.</text>
</comment>
<protein>
    <recommendedName>
        <fullName evidence="2">Zn(2)-C6 fungal-type domain-containing protein</fullName>
    </recommendedName>
</protein>
<dbReference type="OrthoDB" id="65716at2759"/>
<evidence type="ECO:0000256" key="1">
    <source>
        <dbReference type="SAM" id="MobiDB-lite"/>
    </source>
</evidence>
<sequence length="866" mass="95643">MQRSGYDPYKDNASSSHRDPDRDREHTMRDPHPANAAAFDRRRPPHMQPSGLAHNHPDYDASHHPPTLSPRQPTAEDGWPVAMNEHTHRQHQHHPPPSRYASEHPSSSALPPTQDHPYRSYNPRDPDARRHQQYSDDRSTRYPSHPSHYDGYDQRDNPAHDGQAHQASYRHSPRYHYSHPYPSQPHHHHDYRSEEPPPSSAHSRHALPSPRNLHRSEPRYSPPSDSAARDAPPHLHRYPPATHQYARRRSDTASLDARTPLDSQNGAAPSSSRAAISSSSSSSHHGASAASSATVSASGTAPGSTSAARKRKKQFKYMLEHDVSEPSKASAAATPDDDHERSGADPADAAEGVPGPAQPHKGSRKKVKKACVFCKRSHMPCEEARPCKRCVKRGISHLCRDAEPAGAAGAASTSATTSSSSAPSHIAAPTPTKRRFGEARNHALSRRNKAVAETETDSDAESITSSAASSLRPRTGSERRTSQPFDMMDVMPGATARDPDIRPSMSISGLLSPAKMELQHRPAKREPVSAKEQEDAWNRSMDARMQSKMKHMLEAGPAAADLSDIFGEMPTSLLMTPAMANLPKAQSLLRPSSAELPASPRSAEVGRLKRSQSMTASSTQEHECEVDEAGFKLPLRPKHLLQEEMATTSALRGGKPSYSYTFGYAKLARWMHTRFSRESCEQVDRSLAVFRPKLMELSRSLPEEELIGVEDNFYQLLAWYQANVLEAVPVPMIVTRRTGEIYAANSHACKLMQLPESIFEGGQICHYQLVTERDCVNMWGKYAQEAARTLSTPPTQNVTLEVDRSLLLFNQPAFDPRTGEMLGDGTCPDGTIAVLRKRVVVTFEAKVSKHGLPFLVTGFIIPIPED</sequence>
<feature type="compositionally biased region" description="Basic and acidic residues" evidence="1">
    <location>
        <begin position="16"/>
        <end position="32"/>
    </location>
</feature>
<feature type="region of interest" description="Disordered" evidence="1">
    <location>
        <begin position="1"/>
        <end position="366"/>
    </location>
</feature>
<dbReference type="InterPro" id="IPR001138">
    <property type="entry name" value="Zn2Cys6_DnaBD"/>
</dbReference>
<feature type="region of interest" description="Disordered" evidence="1">
    <location>
        <begin position="410"/>
        <end position="536"/>
    </location>
</feature>
<reference evidence="3 4" key="1">
    <citation type="journal article" date="2014" name="Genome Announc.">
        <title>Genome sequence of the basidiomycetous fungus Pseudozyma aphidis DSM70725, an efficient producer of biosurfactant mannosylerythritol lipids.</title>
        <authorList>
            <person name="Lorenz S."/>
            <person name="Guenther M."/>
            <person name="Grumaz C."/>
            <person name="Rupp S."/>
            <person name="Zibek S."/>
            <person name="Sohn K."/>
        </authorList>
    </citation>
    <scope>NUCLEOTIDE SEQUENCE [LARGE SCALE GENOMIC DNA]</scope>
    <source>
        <strain evidence="4">ATCC 32657 / CBS 517.83 / DSM 70725 / JCM 10318 / NBRC 10182 / NRRL Y-7954 / St-0401</strain>
    </source>
</reference>
<dbReference type="AlphaFoldDB" id="W3VV57"/>
<dbReference type="GO" id="GO:0000981">
    <property type="term" value="F:DNA-binding transcription factor activity, RNA polymerase II-specific"/>
    <property type="evidence" value="ECO:0007669"/>
    <property type="project" value="InterPro"/>
</dbReference>
<dbReference type="GO" id="GO:0008270">
    <property type="term" value="F:zinc ion binding"/>
    <property type="evidence" value="ECO:0007669"/>
    <property type="project" value="InterPro"/>
</dbReference>
<accession>W3VV57</accession>
<evidence type="ECO:0000313" key="4">
    <source>
        <dbReference type="Proteomes" id="UP000019462"/>
    </source>
</evidence>
<dbReference type="Proteomes" id="UP000019462">
    <property type="component" value="Unassembled WGS sequence"/>
</dbReference>
<dbReference type="GO" id="GO:0005634">
    <property type="term" value="C:nucleus"/>
    <property type="evidence" value="ECO:0007669"/>
    <property type="project" value="TreeGrafter"/>
</dbReference>
<keyword evidence="4" id="KW-1185">Reference proteome</keyword>
<feature type="region of interest" description="Disordered" evidence="1">
    <location>
        <begin position="591"/>
        <end position="626"/>
    </location>
</feature>
<gene>
    <name evidence="3" type="ORF">PaG_00114</name>
</gene>